<dbReference type="InterPro" id="IPR033899">
    <property type="entry name" value="CXC_Chemokine_domain"/>
</dbReference>
<keyword evidence="9" id="KW-1185">Reference proteome</keyword>
<dbReference type="PROSITE" id="PS00471">
    <property type="entry name" value="SMALL_CYTOKINES_CXC"/>
    <property type="match status" value="1"/>
</dbReference>
<keyword evidence="4 6" id="KW-0964">Secreted</keyword>
<evidence type="ECO:0000256" key="3">
    <source>
        <dbReference type="ARBA" id="ARBA00022514"/>
    </source>
</evidence>
<dbReference type="RefSeq" id="XP_008535427.2">
    <property type="nucleotide sequence ID" value="XM_008537205.2"/>
</dbReference>
<dbReference type="GeneID" id="103562220"/>
<feature type="compositionally biased region" description="Basic residues" evidence="7">
    <location>
        <begin position="118"/>
        <end position="150"/>
    </location>
</feature>
<keyword evidence="6" id="KW-0145">Chemotaxis</keyword>
<comment type="similarity">
    <text evidence="2 6">Belongs to the intercrine alpha (chemokine CxC) family.</text>
</comment>
<sequence>MFSKKFLRREIQYRSDSEKLHSTTMKKSGVPFVLGIIFLTLIGVQGAPVMRKGRCSCIKTSQGTIRPKLLKDLKQFAPSPSCETTEIIATMKNGDQTCLNPDSAEVKELIKEWEKQVSQKKKQKKGKKHQKTKKFPKVKKWQRPRQKKAT</sequence>
<dbReference type="InterPro" id="IPR001811">
    <property type="entry name" value="Chemokine_IL8-like_dom"/>
</dbReference>
<feature type="domain" description="Chemokine interleukin-8-like" evidence="8">
    <location>
        <begin position="52"/>
        <end position="113"/>
    </location>
</feature>
<gene>
    <name evidence="10" type="primary">CXCL9</name>
</gene>
<feature type="region of interest" description="Disordered" evidence="7">
    <location>
        <begin position="115"/>
        <end position="150"/>
    </location>
</feature>
<dbReference type="InterPro" id="IPR001089">
    <property type="entry name" value="Chemokine_CXC"/>
</dbReference>
<dbReference type="SUPFAM" id="SSF54117">
    <property type="entry name" value="Interleukin 8-like chemokines"/>
    <property type="match status" value="1"/>
</dbReference>
<dbReference type="PRINTS" id="PR00437">
    <property type="entry name" value="SMALLCYTKCXC"/>
</dbReference>
<organism evidence="9 10">
    <name type="scientific">Equus przewalskii</name>
    <name type="common">Przewalski's horse</name>
    <name type="synonym">Equus caballus przewalskii</name>
    <dbReference type="NCBI Taxonomy" id="9798"/>
    <lineage>
        <taxon>Eukaryota</taxon>
        <taxon>Metazoa</taxon>
        <taxon>Chordata</taxon>
        <taxon>Craniata</taxon>
        <taxon>Vertebrata</taxon>
        <taxon>Euteleostomi</taxon>
        <taxon>Mammalia</taxon>
        <taxon>Eutheria</taxon>
        <taxon>Laurasiatheria</taxon>
        <taxon>Perissodactyla</taxon>
        <taxon>Equidae</taxon>
        <taxon>Equus</taxon>
    </lineage>
</organism>
<dbReference type="SMART" id="SM00199">
    <property type="entry name" value="SCY"/>
    <property type="match status" value="1"/>
</dbReference>
<evidence type="ECO:0000256" key="6">
    <source>
        <dbReference type="RuleBase" id="RU361149"/>
    </source>
</evidence>
<dbReference type="InterPro" id="IPR018048">
    <property type="entry name" value="Chemokine_CXC_CS"/>
</dbReference>
<dbReference type="InterPro" id="IPR036048">
    <property type="entry name" value="Interleukin_8-like_sf"/>
</dbReference>
<evidence type="ECO:0000313" key="9">
    <source>
        <dbReference type="Proteomes" id="UP001652662"/>
    </source>
</evidence>
<evidence type="ECO:0000256" key="2">
    <source>
        <dbReference type="ARBA" id="ARBA00010665"/>
    </source>
</evidence>
<proteinExistence type="inferred from homology"/>
<keyword evidence="3 6" id="KW-0202">Cytokine</keyword>
<accession>A0ABM2FHQ3</accession>
<dbReference type="InterPro" id="IPR039809">
    <property type="entry name" value="Chemokine_b/g/d"/>
</dbReference>
<evidence type="ECO:0000256" key="4">
    <source>
        <dbReference type="ARBA" id="ARBA00022525"/>
    </source>
</evidence>
<protein>
    <recommendedName>
        <fullName evidence="6">C-X-C motif chemokine</fullName>
    </recommendedName>
</protein>
<dbReference type="PANTHER" id="PTHR12015:SF210">
    <property type="entry name" value="C-X-C MOTIF CHEMOKINE 9"/>
    <property type="match status" value="1"/>
</dbReference>
<dbReference type="PANTHER" id="PTHR12015">
    <property type="entry name" value="SMALL INDUCIBLE CYTOKINE A"/>
    <property type="match status" value="1"/>
</dbReference>
<dbReference type="Gene3D" id="2.40.50.40">
    <property type="match status" value="1"/>
</dbReference>
<evidence type="ECO:0000313" key="10">
    <source>
        <dbReference type="RefSeq" id="XP_008535427.2"/>
    </source>
</evidence>
<evidence type="ECO:0000256" key="5">
    <source>
        <dbReference type="ARBA" id="ARBA00023157"/>
    </source>
</evidence>
<keyword evidence="5" id="KW-1015">Disulfide bond</keyword>
<dbReference type="Proteomes" id="UP001652662">
    <property type="component" value="Chromosome 3"/>
</dbReference>
<evidence type="ECO:0000256" key="1">
    <source>
        <dbReference type="ARBA" id="ARBA00004613"/>
    </source>
</evidence>
<name>A0ABM2FHQ3_EQUPR</name>
<evidence type="ECO:0000259" key="8">
    <source>
        <dbReference type="SMART" id="SM00199"/>
    </source>
</evidence>
<comment type="subcellular location">
    <subcellularLocation>
        <location evidence="1 6">Secreted</location>
    </subcellularLocation>
</comment>
<dbReference type="CDD" id="cd00273">
    <property type="entry name" value="Chemokine_CXC"/>
    <property type="match status" value="1"/>
</dbReference>
<reference evidence="10" key="1">
    <citation type="submission" date="2025-08" db="UniProtKB">
        <authorList>
            <consortium name="RefSeq"/>
        </authorList>
    </citation>
    <scope>IDENTIFICATION</scope>
    <source>
        <tissue evidence="10">Blood</tissue>
    </source>
</reference>
<evidence type="ECO:0000256" key="7">
    <source>
        <dbReference type="SAM" id="MobiDB-lite"/>
    </source>
</evidence>
<dbReference type="Pfam" id="PF00048">
    <property type="entry name" value="IL8"/>
    <property type="match status" value="1"/>
</dbReference>